<accession>A0A6J4PPN0</accession>
<dbReference type="AlphaFoldDB" id="A0A6J4PPN0"/>
<name>A0A6J4PPN0_9ACTN</name>
<sequence>MRMRPIPFVPSVEEIRAGEAGEIVGLEQIVSYWTEGACGARNWFSEVVESWGTAGFVVRRGEETLGFLIYGPQAFLPRAERYPVGPLGEDAALLAYVDGDARTRRRLLVRSMRDLRHRGFGGVEAIASDLGLPRHVPTRFLSESGWKPVRQNTGYPYTLMRADFGSVVEVGELARGLMGKVKLPVLKAPGAPALVRVRAQERRP</sequence>
<dbReference type="EMBL" id="CADCVD010000002">
    <property type="protein sequence ID" value="CAA9422109.1"/>
    <property type="molecule type" value="Genomic_DNA"/>
</dbReference>
<organism evidence="1">
    <name type="scientific">uncultured Rubrobacteraceae bacterium</name>
    <dbReference type="NCBI Taxonomy" id="349277"/>
    <lineage>
        <taxon>Bacteria</taxon>
        <taxon>Bacillati</taxon>
        <taxon>Actinomycetota</taxon>
        <taxon>Rubrobacteria</taxon>
        <taxon>Rubrobacterales</taxon>
        <taxon>Rubrobacteraceae</taxon>
        <taxon>environmental samples</taxon>
    </lineage>
</organism>
<proteinExistence type="predicted"/>
<protein>
    <recommendedName>
        <fullName evidence="2">N-acetyltransferase domain-containing protein</fullName>
    </recommendedName>
</protein>
<evidence type="ECO:0000313" key="1">
    <source>
        <dbReference type="EMBL" id="CAA9422109.1"/>
    </source>
</evidence>
<gene>
    <name evidence="1" type="ORF">AVDCRST_MAG37-14</name>
</gene>
<evidence type="ECO:0008006" key="2">
    <source>
        <dbReference type="Google" id="ProtNLM"/>
    </source>
</evidence>
<reference evidence="1" key="1">
    <citation type="submission" date="2020-02" db="EMBL/GenBank/DDBJ databases">
        <authorList>
            <person name="Meier V. D."/>
        </authorList>
    </citation>
    <scope>NUCLEOTIDE SEQUENCE</scope>
    <source>
        <strain evidence="1">AVDCRST_MAG37</strain>
    </source>
</reference>